<name>A0A8T3CPG9_9TELE</name>
<evidence type="ECO:0000313" key="1">
    <source>
        <dbReference type="EMBL" id="KAI1885901.1"/>
    </source>
</evidence>
<comment type="caution">
    <text evidence="1">The sequence shown here is derived from an EMBL/GenBank/DDBJ whole genome shotgun (WGS) entry which is preliminary data.</text>
</comment>
<reference evidence="1" key="1">
    <citation type="submission" date="2021-01" db="EMBL/GenBank/DDBJ databases">
        <authorList>
            <person name="Zahm M."/>
            <person name="Roques C."/>
            <person name="Cabau C."/>
            <person name="Klopp C."/>
            <person name="Donnadieu C."/>
            <person name="Jouanno E."/>
            <person name="Lampietro C."/>
            <person name="Louis A."/>
            <person name="Herpin A."/>
            <person name="Echchiki A."/>
            <person name="Berthelot C."/>
            <person name="Parey E."/>
            <person name="Roest-Crollius H."/>
            <person name="Braasch I."/>
            <person name="Postlethwait J."/>
            <person name="Bobe J."/>
            <person name="Montfort J."/>
            <person name="Bouchez O."/>
            <person name="Begum T."/>
            <person name="Mejri S."/>
            <person name="Adams A."/>
            <person name="Chen W.-J."/>
            <person name="Guiguen Y."/>
        </authorList>
    </citation>
    <scope>NUCLEOTIDE SEQUENCE</scope>
    <source>
        <tissue evidence="1">Blood</tissue>
    </source>
</reference>
<gene>
    <name evidence="1" type="ORF">AGOR_G00208530</name>
</gene>
<proteinExistence type="predicted"/>
<evidence type="ECO:0000313" key="2">
    <source>
        <dbReference type="Proteomes" id="UP000829720"/>
    </source>
</evidence>
<dbReference type="Proteomes" id="UP000829720">
    <property type="component" value="Unassembled WGS sequence"/>
</dbReference>
<sequence length="71" mass="7974">MCTPVVSQNRERVLMYGRACCVAVCKSCLNKGSPQKDSYSWVALIIRRSREALNSLVTRSPRIFLTPRSAV</sequence>
<dbReference type="AlphaFoldDB" id="A0A8T3CPG9"/>
<dbReference type="EMBL" id="JAERUA010000020">
    <property type="protein sequence ID" value="KAI1885901.1"/>
    <property type="molecule type" value="Genomic_DNA"/>
</dbReference>
<keyword evidence="2" id="KW-1185">Reference proteome</keyword>
<organism evidence="1 2">
    <name type="scientific">Albula goreensis</name>
    <dbReference type="NCBI Taxonomy" id="1534307"/>
    <lineage>
        <taxon>Eukaryota</taxon>
        <taxon>Metazoa</taxon>
        <taxon>Chordata</taxon>
        <taxon>Craniata</taxon>
        <taxon>Vertebrata</taxon>
        <taxon>Euteleostomi</taxon>
        <taxon>Actinopterygii</taxon>
        <taxon>Neopterygii</taxon>
        <taxon>Teleostei</taxon>
        <taxon>Albuliformes</taxon>
        <taxon>Albulidae</taxon>
        <taxon>Albula</taxon>
    </lineage>
</organism>
<protein>
    <submittedName>
        <fullName evidence="1">Uncharacterized protein</fullName>
    </submittedName>
</protein>
<accession>A0A8T3CPG9</accession>